<dbReference type="GO" id="GO:0008757">
    <property type="term" value="F:S-adenosylmethionine-dependent methyltransferase activity"/>
    <property type="evidence" value="ECO:0007669"/>
    <property type="project" value="InterPro"/>
</dbReference>
<dbReference type="Gene3D" id="3.40.50.150">
    <property type="entry name" value="Vaccinia Virus protein VP39"/>
    <property type="match status" value="1"/>
</dbReference>
<sequence>MAPNDLLGRLRTRLPDGARAALNRALYEIAYRIPAVAGSGFFNGGLMPLSQELMELPGLGGTPSQANLYHFVMLDQLAGLVWEPARLLEIGCGAGGGLLYARSAWPRSALTGIDASGSAVAAARRRLGEAAGVTVMRARGEALPFPDGRFDVVISIGTLTNVGAGAFLREAARVMAPGAFLSLSAGTGWSAEHYAAMLEREGMAAGLALVRFEEITAGAMAAIEADAEAHAAMIARLPFFLRGQAREWAALPGSVRHARYLAGARRDMAAVFQRVA</sequence>
<evidence type="ECO:0000313" key="3">
    <source>
        <dbReference type="Proteomes" id="UP000475385"/>
    </source>
</evidence>
<keyword evidence="3" id="KW-1185">Reference proteome</keyword>
<dbReference type="Pfam" id="PF08241">
    <property type="entry name" value="Methyltransf_11"/>
    <property type="match status" value="1"/>
</dbReference>
<dbReference type="CDD" id="cd02440">
    <property type="entry name" value="AdoMet_MTases"/>
    <property type="match status" value="1"/>
</dbReference>
<keyword evidence="2" id="KW-0808">Transferase</keyword>
<organism evidence="2 3">
    <name type="scientific">Falsiroseomonas algicola</name>
    <dbReference type="NCBI Taxonomy" id="2716930"/>
    <lineage>
        <taxon>Bacteria</taxon>
        <taxon>Pseudomonadati</taxon>
        <taxon>Pseudomonadota</taxon>
        <taxon>Alphaproteobacteria</taxon>
        <taxon>Acetobacterales</taxon>
        <taxon>Roseomonadaceae</taxon>
        <taxon>Falsiroseomonas</taxon>
    </lineage>
</organism>
<proteinExistence type="predicted"/>
<protein>
    <submittedName>
        <fullName evidence="2">Class I SAM-dependent methyltransferase</fullName>
    </submittedName>
</protein>
<evidence type="ECO:0000259" key="1">
    <source>
        <dbReference type="Pfam" id="PF08241"/>
    </source>
</evidence>
<dbReference type="InterPro" id="IPR013216">
    <property type="entry name" value="Methyltransf_11"/>
</dbReference>
<reference evidence="2 3" key="2">
    <citation type="submission" date="2020-03" db="EMBL/GenBank/DDBJ databases">
        <title>Roseomonas stagni sp. nov., isolated from pond water in Japan.</title>
        <authorList>
            <person name="Furuhata K."/>
            <person name="Miyamoto H."/>
            <person name="Goto K."/>
        </authorList>
    </citation>
    <scope>NUCLEOTIDE SEQUENCE [LARGE SCALE GENOMIC DNA]</scope>
    <source>
        <strain evidence="2 3">PeD5</strain>
    </source>
</reference>
<comment type="caution">
    <text evidence="2">The sequence shown here is derived from an EMBL/GenBank/DDBJ whole genome shotgun (WGS) entry which is preliminary data.</text>
</comment>
<dbReference type="PANTHER" id="PTHR42912">
    <property type="entry name" value="METHYLTRANSFERASE"/>
    <property type="match status" value="1"/>
</dbReference>
<dbReference type="EMBL" id="JAAIKB010000002">
    <property type="protein sequence ID" value="NGM19631.1"/>
    <property type="molecule type" value="Genomic_DNA"/>
</dbReference>
<dbReference type="SUPFAM" id="SSF53335">
    <property type="entry name" value="S-adenosyl-L-methionine-dependent methyltransferases"/>
    <property type="match status" value="1"/>
</dbReference>
<keyword evidence="2" id="KW-0489">Methyltransferase</keyword>
<dbReference type="AlphaFoldDB" id="A0A6M1LHC2"/>
<dbReference type="RefSeq" id="WP_164693522.1">
    <property type="nucleotide sequence ID" value="NZ_JAAIKB010000002.1"/>
</dbReference>
<dbReference type="Proteomes" id="UP000475385">
    <property type="component" value="Unassembled WGS sequence"/>
</dbReference>
<evidence type="ECO:0000313" key="2">
    <source>
        <dbReference type="EMBL" id="NGM19631.1"/>
    </source>
</evidence>
<feature type="domain" description="Methyltransferase type 11" evidence="1">
    <location>
        <begin position="88"/>
        <end position="181"/>
    </location>
</feature>
<accession>A0A6M1LHC2</accession>
<dbReference type="InterPro" id="IPR050508">
    <property type="entry name" value="Methyltransf_Superfamily"/>
</dbReference>
<dbReference type="InterPro" id="IPR029063">
    <property type="entry name" value="SAM-dependent_MTases_sf"/>
</dbReference>
<reference evidence="2 3" key="1">
    <citation type="submission" date="2020-02" db="EMBL/GenBank/DDBJ databases">
        <authorList>
            <person name="Kim H.M."/>
            <person name="Jeon C.O."/>
        </authorList>
    </citation>
    <scope>NUCLEOTIDE SEQUENCE [LARGE SCALE GENOMIC DNA]</scope>
    <source>
        <strain evidence="2 3">PeD5</strain>
    </source>
</reference>
<name>A0A6M1LHC2_9PROT</name>
<dbReference type="GO" id="GO:0032259">
    <property type="term" value="P:methylation"/>
    <property type="evidence" value="ECO:0007669"/>
    <property type="project" value="UniProtKB-KW"/>
</dbReference>
<gene>
    <name evidence="2" type="ORF">G3576_06370</name>
</gene>